<accession>A0A2A2UMV9</accession>
<dbReference type="InterPro" id="IPR002024">
    <property type="entry name" value="Bacterioferritin"/>
</dbReference>
<dbReference type="SUPFAM" id="SSF47240">
    <property type="entry name" value="Ferritin-like"/>
    <property type="match status" value="1"/>
</dbReference>
<dbReference type="NCBIfam" id="TIGR00754">
    <property type="entry name" value="bfr"/>
    <property type="match status" value="1"/>
</dbReference>
<dbReference type="InterPro" id="IPR009040">
    <property type="entry name" value="Ferritin-like_diiron"/>
</dbReference>
<dbReference type="AlphaFoldDB" id="A0A2A2UMV9"/>
<dbReference type="GO" id="GO:0006879">
    <property type="term" value="P:intracellular iron ion homeostasis"/>
    <property type="evidence" value="ECO:0007669"/>
    <property type="project" value="UniProtKB-KW"/>
</dbReference>
<dbReference type="Proteomes" id="UP000292693">
    <property type="component" value="Unassembled WGS sequence"/>
</dbReference>
<proteinExistence type="inferred from homology"/>
<evidence type="ECO:0000313" key="19">
    <source>
        <dbReference type="Proteomes" id="UP000318052"/>
    </source>
</evidence>
<feature type="binding site" description="axial binding residue" evidence="10">
    <location>
        <position position="52"/>
    </location>
    <ligand>
        <name>heme b</name>
        <dbReference type="ChEBI" id="CHEBI:60344"/>
        <note>ligand shared between dimeric partners</note>
    </ligand>
    <ligandPart>
        <name>Fe</name>
        <dbReference type="ChEBI" id="CHEBI:18248"/>
    </ligandPart>
</feature>
<feature type="binding site" evidence="10">
    <location>
        <position position="127"/>
    </location>
    <ligand>
        <name>Fe cation</name>
        <dbReference type="ChEBI" id="CHEBI:24875"/>
        <label>1</label>
    </ligand>
</feature>
<dbReference type="EMBL" id="VOGX01000056">
    <property type="protein sequence ID" value="TWV18879.1"/>
    <property type="molecule type" value="Genomic_DNA"/>
</dbReference>
<dbReference type="EMBL" id="PKLK01000028">
    <property type="protein sequence ID" value="RZE34856.1"/>
    <property type="molecule type" value="Genomic_DNA"/>
</dbReference>
<reference evidence="16" key="3">
    <citation type="submission" date="2019-07" db="EMBL/GenBank/DDBJ databases">
        <authorList>
            <person name="Pylro V."/>
            <person name="Dias A."/>
            <person name="Andreote F."/>
            <person name="Varani A."/>
            <person name="Andreote C."/>
            <person name="Bernardo E."/>
            <person name="Martins T."/>
        </authorList>
    </citation>
    <scope>NUCLEOTIDE SEQUENCE</scope>
    <source>
        <strain evidence="16">77</strain>
    </source>
</reference>
<dbReference type="GeneID" id="97270579"/>
<evidence type="ECO:0000313" key="16">
    <source>
        <dbReference type="EMBL" id="TWV18879.1"/>
    </source>
</evidence>
<evidence type="ECO:0000313" key="18">
    <source>
        <dbReference type="Proteomes" id="UP000292693"/>
    </source>
</evidence>
<feature type="binding site" evidence="10">
    <location>
        <position position="127"/>
    </location>
    <ligand>
        <name>Fe cation</name>
        <dbReference type="ChEBI" id="CHEBI:24875"/>
        <label>2</label>
    </ligand>
</feature>
<dbReference type="Proteomes" id="UP001051844">
    <property type="component" value="Unassembled WGS sequence"/>
</dbReference>
<feature type="binding site" evidence="10">
    <location>
        <position position="51"/>
    </location>
    <ligand>
        <name>Fe cation</name>
        <dbReference type="ChEBI" id="CHEBI:24875"/>
        <label>1</label>
    </ligand>
</feature>
<dbReference type="PROSITE" id="PS00549">
    <property type="entry name" value="BACTERIOFERRITIN"/>
    <property type="match status" value="1"/>
</dbReference>
<sequence>MQGDPEVIEFLNEQLTAELTAINQYWLHYRIQDNNGWYKLAKYTRAESMDEMKHADKLTERILFLDALPNYQRLFHVRVGQTVTEMFEADMQIELEAVDRLKRGIEVMRSKGDHTSRRLFEEILEDEEHHIDYLEAQLAIIEKMGEALYIAQQIEQPDS</sequence>
<comment type="catalytic activity">
    <reaction evidence="7">
        <text>Fe(2+)(in) = Fe(2+)(out)</text>
        <dbReference type="Rhea" id="RHEA:28486"/>
        <dbReference type="ChEBI" id="CHEBI:29033"/>
    </reaction>
</comment>
<dbReference type="InterPro" id="IPR008331">
    <property type="entry name" value="Ferritin_DPS_dom"/>
</dbReference>
<evidence type="ECO:0000256" key="6">
    <source>
        <dbReference type="ARBA" id="ARBA00023004"/>
    </source>
</evidence>
<dbReference type="GO" id="GO:0008199">
    <property type="term" value="F:ferric iron binding"/>
    <property type="evidence" value="ECO:0007669"/>
    <property type="project" value="InterPro"/>
</dbReference>
<feature type="binding site" evidence="10">
    <location>
        <position position="94"/>
    </location>
    <ligand>
        <name>Fe cation</name>
        <dbReference type="ChEBI" id="CHEBI:24875"/>
        <label>2</label>
    </ligand>
</feature>
<accession>A0A0X3WFZ2</accession>
<evidence type="ECO:0000256" key="3">
    <source>
        <dbReference type="ARBA" id="ARBA00022434"/>
    </source>
</evidence>
<comment type="function">
    <text evidence="9">Iron-storage protein, whose ferroxidase center binds Fe(2+), oxidizes it using dioxygen to Fe(3+), and participates in the subsequent Fe(3+) oxide mineral core formation within the central cavity of the BFR protein shell.</text>
</comment>
<reference evidence="17 18" key="1">
    <citation type="submission" date="2017-12" db="EMBL/GenBank/DDBJ databases">
        <title>Population genomics insights into the ecological differentiation and adaptive evolution in streptomycetes.</title>
        <authorList>
            <person name="Li Y."/>
            <person name="Huang Y."/>
        </authorList>
    </citation>
    <scope>NUCLEOTIDE SEQUENCE [LARGE SCALE GENOMIC DNA]</scope>
    <source>
        <strain evidence="15 17">FXJ.2339</strain>
        <strain evidence="14 18">NBRC 100770</strain>
    </source>
</reference>
<gene>
    <name evidence="15" type="primary">bfr</name>
    <name evidence="15" type="ORF">C0Q91_25020</name>
    <name evidence="14" type="ORF">C0Q92_24760</name>
    <name evidence="16" type="ORF">FRZ02_29980</name>
    <name evidence="13" type="ORF">ScoT_51070</name>
</gene>
<reference evidence="19" key="2">
    <citation type="journal article" date="2019" name="Microbiol. Resour. Announc.">
        <title>Draft Genomic Sequences of Streptomyces misionensis and Streptomyces albidoflavus, bacteria applied for phytopathogen biocontrol.</title>
        <authorList>
            <person name="Pylro V."/>
            <person name="Dias A."/>
            <person name="Andreote F."/>
            <person name="Varani A."/>
            <person name="Andreote C."/>
            <person name="Bernardo E."/>
            <person name="Martins T."/>
        </authorList>
    </citation>
    <scope>NUCLEOTIDE SEQUENCE [LARGE SCALE GENOMIC DNA]</scope>
    <source>
        <strain evidence="19">77</strain>
    </source>
</reference>
<keyword evidence="6 9" id="KW-0408">Iron</keyword>
<dbReference type="PRINTS" id="PR00601">
    <property type="entry name" value="BACFERRITIN"/>
</dbReference>
<dbReference type="RefSeq" id="WP_008410429.1">
    <property type="nucleotide sequence ID" value="NC_020990.1"/>
</dbReference>
<protein>
    <recommendedName>
        <fullName evidence="9 11">Bacterioferritin</fullName>
        <ecNumber evidence="9">1.16.3.1</ecNumber>
    </recommendedName>
</protein>
<dbReference type="EC" id="1.16.3.1" evidence="9"/>
<dbReference type="GO" id="GO:0006826">
    <property type="term" value="P:iron ion transport"/>
    <property type="evidence" value="ECO:0007669"/>
    <property type="project" value="InterPro"/>
</dbReference>
<evidence type="ECO:0000259" key="12">
    <source>
        <dbReference type="PROSITE" id="PS50905"/>
    </source>
</evidence>
<dbReference type="GO" id="GO:0020037">
    <property type="term" value="F:heme binding"/>
    <property type="evidence" value="ECO:0007669"/>
    <property type="project" value="TreeGrafter"/>
</dbReference>
<evidence type="ECO:0000256" key="1">
    <source>
        <dbReference type="ARBA" id="ARBA00001970"/>
    </source>
</evidence>
<comment type="caution">
    <text evidence="15">The sequence shown here is derived from an EMBL/GenBank/DDBJ whole genome shotgun (WGS) entry which is preliminary data.</text>
</comment>
<name>A0A2A2UMV9_9ACTN</name>
<accession>A0A126Y8V8</accession>
<dbReference type="PIRSF" id="PIRSF002560">
    <property type="entry name" value="Bacterioferritin"/>
    <property type="match status" value="1"/>
</dbReference>
<evidence type="ECO:0000256" key="7">
    <source>
        <dbReference type="ARBA" id="ARBA00036243"/>
    </source>
</evidence>
<dbReference type="Proteomes" id="UP000292095">
    <property type="component" value="Unassembled WGS sequence"/>
</dbReference>
<dbReference type="FunFam" id="1.20.1260.10:FF:000005">
    <property type="entry name" value="Bacterioferritin"/>
    <property type="match status" value="1"/>
</dbReference>
<evidence type="ECO:0000313" key="14">
    <source>
        <dbReference type="EMBL" id="RZE19268.1"/>
    </source>
</evidence>
<dbReference type="GO" id="GO:0005829">
    <property type="term" value="C:cytosol"/>
    <property type="evidence" value="ECO:0007669"/>
    <property type="project" value="TreeGrafter"/>
</dbReference>
<comment type="similarity">
    <text evidence="9 11">Belongs to the bacterioferritin family.</text>
</comment>
<dbReference type="GO" id="GO:0004322">
    <property type="term" value="F:ferroxidase activity"/>
    <property type="evidence" value="ECO:0007669"/>
    <property type="project" value="UniProtKB-EC"/>
</dbReference>
<organism evidence="15 17">
    <name type="scientific">Streptomyces albidoflavus</name>
    <dbReference type="NCBI Taxonomy" id="1886"/>
    <lineage>
        <taxon>Bacteria</taxon>
        <taxon>Bacillati</taxon>
        <taxon>Actinomycetota</taxon>
        <taxon>Actinomycetes</taxon>
        <taxon>Kitasatosporales</taxon>
        <taxon>Streptomycetaceae</taxon>
        <taxon>Streptomyces</taxon>
        <taxon>Streptomyces albidoflavus group</taxon>
    </lineage>
</organism>
<dbReference type="KEGG" id="salb:XNR_4765"/>
<feature type="binding site" evidence="10">
    <location>
        <position position="51"/>
    </location>
    <ligand>
        <name>Fe cation</name>
        <dbReference type="ChEBI" id="CHEBI:24875"/>
        <label>2</label>
    </ligand>
</feature>
<feature type="binding site" evidence="10">
    <location>
        <position position="54"/>
    </location>
    <ligand>
        <name>Fe cation</name>
        <dbReference type="ChEBI" id="CHEBI:24875"/>
        <label>1</label>
    </ligand>
</feature>
<dbReference type="Gene3D" id="1.20.1260.10">
    <property type="match status" value="1"/>
</dbReference>
<evidence type="ECO:0000256" key="11">
    <source>
        <dbReference type="RuleBase" id="RU000623"/>
    </source>
</evidence>
<dbReference type="PROSITE" id="PS50905">
    <property type="entry name" value="FERRITIN_LIKE"/>
    <property type="match status" value="1"/>
</dbReference>
<dbReference type="PANTHER" id="PTHR30295:SF0">
    <property type="entry name" value="BACTERIOFERRITIN"/>
    <property type="match status" value="1"/>
</dbReference>
<comment type="catalytic activity">
    <reaction evidence="8 9">
        <text>4 Fe(2+) + O2 + 4 H(+) = 4 Fe(3+) + 2 H2O</text>
        <dbReference type="Rhea" id="RHEA:11148"/>
        <dbReference type="ChEBI" id="CHEBI:15377"/>
        <dbReference type="ChEBI" id="CHEBI:15378"/>
        <dbReference type="ChEBI" id="CHEBI:15379"/>
        <dbReference type="ChEBI" id="CHEBI:29033"/>
        <dbReference type="ChEBI" id="CHEBI:29034"/>
        <dbReference type="EC" id="1.16.3.1"/>
    </reaction>
</comment>
<dbReference type="EMBL" id="PKLL01000025">
    <property type="protein sequence ID" value="RZE19268.1"/>
    <property type="molecule type" value="Genomic_DNA"/>
</dbReference>
<dbReference type="InterPro" id="IPR009078">
    <property type="entry name" value="Ferritin-like_SF"/>
</dbReference>
<evidence type="ECO:0000256" key="9">
    <source>
        <dbReference type="PIRNR" id="PIRNR002560"/>
    </source>
</evidence>
<evidence type="ECO:0000313" key="13">
    <source>
        <dbReference type="EMBL" id="GHI48933.1"/>
    </source>
</evidence>
<feature type="binding site" evidence="10">
    <location>
        <position position="18"/>
    </location>
    <ligand>
        <name>Fe cation</name>
        <dbReference type="ChEBI" id="CHEBI:24875"/>
        <label>1</label>
    </ligand>
</feature>
<comment type="subunit">
    <text evidence="2">Homooligomer of 24 subunits, arranged as 12 dimers, that are packed together to form an approximately spherical molecule with a central cavity, in which large amounts of iron can be deposited.</text>
</comment>
<dbReference type="InterPro" id="IPR012347">
    <property type="entry name" value="Ferritin-like"/>
</dbReference>
<feature type="binding site" evidence="10">
    <location>
        <position position="130"/>
    </location>
    <ligand>
        <name>Fe cation</name>
        <dbReference type="ChEBI" id="CHEBI:24875"/>
        <label>2</label>
    </ligand>
</feature>
<feature type="domain" description="Ferritin-like diiron" evidence="12">
    <location>
        <begin position="1"/>
        <end position="145"/>
    </location>
</feature>
<keyword evidence="19" id="KW-1185">Reference proteome</keyword>
<dbReference type="EMBL" id="BNDZ01000005">
    <property type="protein sequence ID" value="GHI48933.1"/>
    <property type="molecule type" value="Genomic_DNA"/>
</dbReference>
<evidence type="ECO:0000313" key="15">
    <source>
        <dbReference type="EMBL" id="RZE34856.1"/>
    </source>
</evidence>
<reference evidence="13" key="4">
    <citation type="submission" date="2022-09" db="EMBL/GenBank/DDBJ databases">
        <title>Whole genome shotgun sequence of Streptomyces albidoflavus NBRC 12854.</title>
        <authorList>
            <person name="Komaki H."/>
            <person name="Tamura T."/>
        </authorList>
    </citation>
    <scope>NUCLEOTIDE SEQUENCE</scope>
    <source>
        <strain evidence="13">NBRC 12854</strain>
    </source>
</reference>
<evidence type="ECO:0000256" key="10">
    <source>
        <dbReference type="PIRSR" id="PIRSR002560-1"/>
    </source>
</evidence>
<keyword evidence="5 9" id="KW-0479">Metal-binding</keyword>
<evidence type="ECO:0000313" key="17">
    <source>
        <dbReference type="Proteomes" id="UP000292095"/>
    </source>
</evidence>
<dbReference type="Pfam" id="PF00210">
    <property type="entry name" value="Ferritin"/>
    <property type="match status" value="1"/>
</dbReference>
<comment type="cofactor">
    <cofactor evidence="1">
        <name>heme b</name>
        <dbReference type="ChEBI" id="CHEBI:60344"/>
    </cofactor>
</comment>
<feature type="binding site" evidence="10">
    <location>
        <position position="50"/>
    </location>
    <ligand>
        <name>Fe cation</name>
        <dbReference type="ChEBI" id="CHEBI:24875"/>
        <label>3</label>
    </ligand>
</feature>
<keyword evidence="4 11" id="KW-0349">Heme</keyword>
<dbReference type="Proteomes" id="UP000318052">
    <property type="component" value="Unassembled WGS sequence"/>
</dbReference>
<dbReference type="CDD" id="cd00907">
    <property type="entry name" value="Bacterioferritin"/>
    <property type="match status" value="1"/>
</dbReference>
<evidence type="ECO:0000256" key="5">
    <source>
        <dbReference type="ARBA" id="ARBA00022723"/>
    </source>
</evidence>
<evidence type="ECO:0000256" key="2">
    <source>
        <dbReference type="ARBA" id="ARBA00011637"/>
    </source>
</evidence>
<dbReference type="PANTHER" id="PTHR30295">
    <property type="entry name" value="BACTERIOFERRITIN"/>
    <property type="match status" value="1"/>
</dbReference>
<evidence type="ECO:0000256" key="4">
    <source>
        <dbReference type="ARBA" id="ARBA00022617"/>
    </source>
</evidence>
<keyword evidence="3 9" id="KW-0409">Iron storage</keyword>
<evidence type="ECO:0000256" key="8">
    <source>
        <dbReference type="ARBA" id="ARBA00047990"/>
    </source>
</evidence>